<dbReference type="Pfam" id="PF01645">
    <property type="entry name" value="Glu_synthase"/>
    <property type="match status" value="1"/>
</dbReference>
<evidence type="ECO:0000256" key="9">
    <source>
        <dbReference type="ARBA" id="ARBA00022827"/>
    </source>
</evidence>
<evidence type="ECO:0000256" key="13">
    <source>
        <dbReference type="ARBA" id="ARBA00023014"/>
    </source>
</evidence>
<comment type="cofactor">
    <cofactor evidence="2">
        <name>[3Fe-4S] cluster</name>
        <dbReference type="ChEBI" id="CHEBI:21137"/>
    </cofactor>
</comment>
<dbReference type="InterPro" id="IPR036485">
    <property type="entry name" value="Glu_synth_asu_C_sf"/>
</dbReference>
<evidence type="ECO:0000256" key="3">
    <source>
        <dbReference type="ARBA" id="ARBA00001974"/>
    </source>
</evidence>
<evidence type="ECO:0000256" key="10">
    <source>
        <dbReference type="ARBA" id="ARBA00022962"/>
    </source>
</evidence>
<comment type="cofactor">
    <cofactor evidence="3">
        <name>FAD</name>
        <dbReference type="ChEBI" id="CHEBI:57692"/>
    </cofactor>
</comment>
<evidence type="ECO:0000259" key="19">
    <source>
        <dbReference type="Pfam" id="PF01645"/>
    </source>
</evidence>
<sequence>MRIDSYPVYKEYAELINDQTREMATLRGQLQFVSSDSSVPLDEVESVEVITKRFKSGAMSYGSISKEAHETLAIAMNRIGGKSNTGEGGEDPARYTLEPNGDSKNSAIKQVASGRFGVTSNYLVHAKELQIKMAQGAKPGEGGELPGSKVYPWIARVRQSTPGVELISPPPHHDIYSIEDLAQLIHDLKNSNRDARINVKLVAEVGVGTVAAGVAKGHADVVLISGHDGGTGASPQTSIKHAGVPWELGLAETHQTLVLNNLRSRIVVETDGQLKTGRDVAIAVLLGAEEFGFATTALVALGCIMMRVCHLDTCPVGVATQNPELRERFVGRPEHVVNFLRFIAQDLREIMAALGFRTVNEMVGRADMLVQRKGSHWKAGSLDLSRILYRPEVGAEVGQYRQMDQDHGIERSLDVEILLDRCAPAIAWGEPVHGEYAIRNTNRVVGTIVGSEVTKKHGPDGLPEDTIHLKFYGSAGQSFAAFVPPGMTLELEGDANDYFGKGLSGGKLILYPPTGTTYEPRDEIIVGNVAFYGATSGTAYINGMAGERFCVRNSGVYAVVEAVGDHGCEYMTGGRVVVLGSTGRNFAAGMSGGIAYILDEAGDFAHHCNQDLCELVRLTEEEEIEAVRGMIDRHHEYTGSVVAERVLERWDETVIRFVKVMPTDYKRVIEATIRAEAAGLSGDEAIMKAFEANKSDLARVGGN</sequence>
<evidence type="ECO:0000256" key="6">
    <source>
        <dbReference type="ARBA" id="ARBA00022630"/>
    </source>
</evidence>
<dbReference type="GO" id="GO:0046872">
    <property type="term" value="F:metal ion binding"/>
    <property type="evidence" value="ECO:0007669"/>
    <property type="project" value="UniProtKB-KW"/>
</dbReference>
<dbReference type="CDD" id="cd02808">
    <property type="entry name" value="GltS_FMN"/>
    <property type="match status" value="1"/>
</dbReference>
<name>E7C5W5_9BACT</name>
<evidence type="ECO:0000256" key="15">
    <source>
        <dbReference type="ARBA" id="ARBA00023291"/>
    </source>
</evidence>
<keyword evidence="12" id="KW-0408">Iron</keyword>
<evidence type="ECO:0000256" key="11">
    <source>
        <dbReference type="ARBA" id="ARBA00023002"/>
    </source>
</evidence>
<organism evidence="20">
    <name type="scientific">uncultured nuHF2 cluster bacterium HF0500_31B05</name>
    <dbReference type="NCBI Taxonomy" id="723589"/>
    <lineage>
        <taxon>Bacteria</taxon>
        <taxon>environmental samples</taxon>
    </lineage>
</organism>
<keyword evidence="15" id="KW-0003">3Fe-4S</keyword>
<accession>E7C5W5</accession>
<keyword evidence="6" id="KW-0285">Flavoprotein</keyword>
<proteinExistence type="inferred from homology"/>
<keyword evidence="7" id="KW-0288">FMN</keyword>
<evidence type="ECO:0000256" key="4">
    <source>
        <dbReference type="ARBA" id="ARBA00009716"/>
    </source>
</evidence>
<dbReference type="InterPro" id="IPR002489">
    <property type="entry name" value="Glu_synth_asu_C"/>
</dbReference>
<keyword evidence="5" id="KW-0028">Amino-acid biosynthesis</keyword>
<dbReference type="InterPro" id="IPR013785">
    <property type="entry name" value="Aldolase_TIM"/>
</dbReference>
<dbReference type="SUPFAM" id="SSF69336">
    <property type="entry name" value="Alpha subunit of glutamate synthase, C-terminal domain"/>
    <property type="match status" value="1"/>
</dbReference>
<keyword evidence="8" id="KW-0479">Metal-binding</keyword>
<evidence type="ECO:0000313" key="20">
    <source>
        <dbReference type="EMBL" id="ADI22839.1"/>
    </source>
</evidence>
<dbReference type="PANTHER" id="PTHR43100">
    <property type="entry name" value="GLUTAMATE SYNTHASE [NADPH] SMALL CHAIN"/>
    <property type="match status" value="1"/>
</dbReference>
<evidence type="ECO:0000256" key="12">
    <source>
        <dbReference type="ARBA" id="ARBA00023004"/>
    </source>
</evidence>
<evidence type="ECO:0000256" key="14">
    <source>
        <dbReference type="ARBA" id="ARBA00023164"/>
    </source>
</evidence>
<evidence type="ECO:0000256" key="2">
    <source>
        <dbReference type="ARBA" id="ARBA00001927"/>
    </source>
</evidence>
<dbReference type="PANTHER" id="PTHR43100:SF1">
    <property type="entry name" value="GLUTAMATE SYNTHASE [NADPH] SMALL CHAIN"/>
    <property type="match status" value="1"/>
</dbReference>
<dbReference type="InterPro" id="IPR002932">
    <property type="entry name" value="Glu_synthdom"/>
</dbReference>
<protein>
    <submittedName>
        <fullName evidence="20">Glutamate synthase domain 2</fullName>
    </submittedName>
</protein>
<dbReference type="AlphaFoldDB" id="E7C5W5"/>
<evidence type="ECO:0000256" key="17">
    <source>
        <dbReference type="SAM" id="MobiDB-lite"/>
    </source>
</evidence>
<dbReference type="GO" id="GO:0051538">
    <property type="term" value="F:3 iron, 4 sulfur cluster binding"/>
    <property type="evidence" value="ECO:0007669"/>
    <property type="project" value="UniProtKB-KW"/>
</dbReference>
<feature type="domain" description="Glutamate synthase" evidence="19">
    <location>
        <begin position="2"/>
        <end position="356"/>
    </location>
</feature>
<keyword evidence="14" id="KW-0314">Glutamate biosynthesis</keyword>
<dbReference type="FunFam" id="2.160.20.60:FF:000001">
    <property type="entry name" value="Glutamate synthase, large subunit"/>
    <property type="match status" value="1"/>
</dbReference>
<dbReference type="SUPFAM" id="SSF51395">
    <property type="entry name" value="FMN-linked oxidoreductases"/>
    <property type="match status" value="1"/>
</dbReference>
<dbReference type="Gene3D" id="3.20.20.70">
    <property type="entry name" value="Aldolase class I"/>
    <property type="match status" value="1"/>
</dbReference>
<reference evidence="20" key="1">
    <citation type="submission" date="2010-01" db="EMBL/GenBank/DDBJ databases">
        <title>Genome fragments of uncultured bacteria from the North Pacific subtropical Gyre.</title>
        <authorList>
            <person name="Pham V.D."/>
            <person name="Delong E.F."/>
        </authorList>
    </citation>
    <scope>NUCLEOTIDE SEQUENCE</scope>
</reference>
<dbReference type="EMBL" id="GU567998">
    <property type="protein sequence ID" value="ADI22839.1"/>
    <property type="molecule type" value="Genomic_DNA"/>
</dbReference>
<dbReference type="CDD" id="cd00982">
    <property type="entry name" value="gltB_C"/>
    <property type="match status" value="1"/>
</dbReference>
<keyword evidence="9" id="KW-0274">FAD</keyword>
<keyword evidence="10" id="KW-0315">Glutamine amidotransferase</keyword>
<dbReference type="InterPro" id="IPR051394">
    <property type="entry name" value="Glutamate_Synthase"/>
</dbReference>
<evidence type="ECO:0000256" key="1">
    <source>
        <dbReference type="ARBA" id="ARBA00001917"/>
    </source>
</evidence>
<feature type="domain" description="Glutamate synthase alpha subunit C-terminal" evidence="18">
    <location>
        <begin position="437"/>
        <end position="624"/>
    </location>
</feature>
<dbReference type="GO" id="GO:0015930">
    <property type="term" value="F:glutamate synthase activity"/>
    <property type="evidence" value="ECO:0007669"/>
    <property type="project" value="InterPro"/>
</dbReference>
<evidence type="ECO:0000256" key="5">
    <source>
        <dbReference type="ARBA" id="ARBA00022605"/>
    </source>
</evidence>
<comment type="pathway">
    <text evidence="16">Amino-acid biosynthesis.</text>
</comment>
<evidence type="ECO:0000256" key="8">
    <source>
        <dbReference type="ARBA" id="ARBA00022723"/>
    </source>
</evidence>
<comment type="cofactor">
    <cofactor evidence="1">
        <name>FMN</name>
        <dbReference type="ChEBI" id="CHEBI:58210"/>
    </cofactor>
</comment>
<evidence type="ECO:0000256" key="7">
    <source>
        <dbReference type="ARBA" id="ARBA00022643"/>
    </source>
</evidence>
<keyword evidence="11" id="KW-0560">Oxidoreductase</keyword>
<evidence type="ECO:0000259" key="18">
    <source>
        <dbReference type="Pfam" id="PF01493"/>
    </source>
</evidence>
<keyword evidence="13" id="KW-0411">Iron-sulfur</keyword>
<dbReference type="Pfam" id="PF01493">
    <property type="entry name" value="GXGXG"/>
    <property type="match status" value="1"/>
</dbReference>
<dbReference type="GO" id="GO:0006537">
    <property type="term" value="P:glutamate biosynthetic process"/>
    <property type="evidence" value="ECO:0007669"/>
    <property type="project" value="UniProtKB-KW"/>
</dbReference>
<feature type="region of interest" description="Disordered" evidence="17">
    <location>
        <begin position="80"/>
        <end position="102"/>
    </location>
</feature>
<dbReference type="Gene3D" id="2.160.20.60">
    <property type="entry name" value="Glutamate synthase, alpha subunit, C-terminal domain"/>
    <property type="match status" value="1"/>
</dbReference>
<evidence type="ECO:0000256" key="16">
    <source>
        <dbReference type="ARBA" id="ARBA00029440"/>
    </source>
</evidence>
<comment type="similarity">
    <text evidence="4">Belongs to the glutamate synthase family.</text>
</comment>